<organism evidence="1">
    <name type="scientific">Eremomyces bilateralis CBS 781.70</name>
    <dbReference type="NCBI Taxonomy" id="1392243"/>
    <lineage>
        <taxon>Eukaryota</taxon>
        <taxon>Fungi</taxon>
        <taxon>Dikarya</taxon>
        <taxon>Ascomycota</taxon>
        <taxon>Pezizomycotina</taxon>
        <taxon>Dothideomycetes</taxon>
        <taxon>Dothideomycetes incertae sedis</taxon>
        <taxon>Eremomycetales</taxon>
        <taxon>Eremomycetaceae</taxon>
        <taxon>Eremomyces</taxon>
    </lineage>
</organism>
<protein>
    <submittedName>
        <fullName evidence="1 3">Uncharacterized protein</fullName>
    </submittedName>
</protein>
<name>A0A6G1GAK3_9PEZI</name>
<evidence type="ECO:0000313" key="3">
    <source>
        <dbReference type="RefSeq" id="XP_033536694.1"/>
    </source>
</evidence>
<reference evidence="3" key="3">
    <citation type="submission" date="2025-04" db="UniProtKB">
        <authorList>
            <consortium name="RefSeq"/>
        </authorList>
    </citation>
    <scope>IDENTIFICATION</scope>
    <source>
        <strain evidence="3">CBS 781.70</strain>
    </source>
</reference>
<gene>
    <name evidence="1 3" type="ORF">P152DRAFT_244311</name>
</gene>
<reference evidence="3" key="2">
    <citation type="submission" date="2020-04" db="EMBL/GenBank/DDBJ databases">
        <authorList>
            <consortium name="NCBI Genome Project"/>
        </authorList>
    </citation>
    <scope>NUCLEOTIDE SEQUENCE</scope>
    <source>
        <strain evidence="3">CBS 781.70</strain>
    </source>
</reference>
<sequence length="150" mass="16634">MLVKRGFILISPGFPPPAFPSDAPAHRIPSLHFFTPSGLLVLWLNSTEQPELNAAHLAAVCTVNGDTTKHRHHHNRDLQAAAVQRLPFCRNKTILFPFPPIYPNQVIFRTSLDTYDRGAQIPNPEPTATSIPCPSQCKEIEGVNGLQSHR</sequence>
<dbReference type="Proteomes" id="UP000504638">
    <property type="component" value="Unplaced"/>
</dbReference>
<accession>A0A6G1GAK3</accession>
<reference evidence="1 3" key="1">
    <citation type="submission" date="2020-01" db="EMBL/GenBank/DDBJ databases">
        <authorList>
            <consortium name="DOE Joint Genome Institute"/>
            <person name="Haridas S."/>
            <person name="Albert R."/>
            <person name="Binder M."/>
            <person name="Bloem J."/>
            <person name="Labutti K."/>
            <person name="Salamov A."/>
            <person name="Andreopoulos B."/>
            <person name="Baker S.E."/>
            <person name="Barry K."/>
            <person name="Bills G."/>
            <person name="Bluhm B.H."/>
            <person name="Cannon C."/>
            <person name="Castanera R."/>
            <person name="Culley D.E."/>
            <person name="Daum C."/>
            <person name="Ezra D."/>
            <person name="Gonzalez J.B."/>
            <person name="Henrissat B."/>
            <person name="Kuo A."/>
            <person name="Liang C."/>
            <person name="Lipzen A."/>
            <person name="Lutzoni F."/>
            <person name="Magnuson J."/>
            <person name="Mondo S."/>
            <person name="Nolan M."/>
            <person name="Ohm R."/>
            <person name="Pangilinan J."/>
            <person name="Park H.-J."/>
            <person name="Ramirez L."/>
            <person name="Alfaro M."/>
            <person name="Sun H."/>
            <person name="Tritt A."/>
            <person name="Yoshinaga Y."/>
            <person name="Zwiers L.-H."/>
            <person name="Turgeon B.G."/>
            <person name="Goodwin S.B."/>
            <person name="Spatafora J.W."/>
            <person name="Crous P.W."/>
            <person name="Grigoriev I.V."/>
        </authorList>
    </citation>
    <scope>NUCLEOTIDE SEQUENCE</scope>
    <source>
        <strain evidence="1 3">CBS 781.70</strain>
    </source>
</reference>
<dbReference type="EMBL" id="ML975152">
    <property type="protein sequence ID" value="KAF1815063.1"/>
    <property type="molecule type" value="Genomic_DNA"/>
</dbReference>
<evidence type="ECO:0000313" key="2">
    <source>
        <dbReference type="Proteomes" id="UP000504638"/>
    </source>
</evidence>
<dbReference type="AlphaFoldDB" id="A0A6G1GAK3"/>
<evidence type="ECO:0000313" key="1">
    <source>
        <dbReference type="EMBL" id="KAF1815063.1"/>
    </source>
</evidence>
<keyword evidence="2" id="KW-1185">Reference proteome</keyword>
<proteinExistence type="predicted"/>
<dbReference type="GeneID" id="54415218"/>
<dbReference type="RefSeq" id="XP_033536694.1">
    <property type="nucleotide sequence ID" value="XM_033674648.1"/>
</dbReference>